<dbReference type="EMBL" id="CP116346">
    <property type="protein sequence ID" value="WIT10678.1"/>
    <property type="molecule type" value="Genomic_DNA"/>
</dbReference>
<protein>
    <recommendedName>
        <fullName evidence="4">PEP-CTERM sorting domain-containing protein</fullName>
    </recommendedName>
</protein>
<dbReference type="GO" id="GO:0030246">
    <property type="term" value="F:carbohydrate binding"/>
    <property type="evidence" value="ECO:0007669"/>
    <property type="project" value="InterPro"/>
</dbReference>
<feature type="chain" id="PRO_5041681994" description="PEP-CTERM sorting domain-containing protein" evidence="1">
    <location>
        <begin position="24"/>
        <end position="220"/>
    </location>
</feature>
<sequence length="220" mass="22907">MKKLIASLGLAAAALCGVAPANATIVVSFDPAAMTVGNSASFSVNVNISGLASDFVSGYDLHLLYDASLLSYVGVVFNTDQLGDLWGSGSLVLDTPAPGNIDLFATSFSSNADLDTNQLNSFTLMTLSFMSDASNTGSSLLRFGPSPDYDRNITGAVDADGFAQSLDVQFGQACINVDPTGAEGRCVRVIPEPSSYGLLALAFMGAYAAPAVLRRRRKEI</sequence>
<dbReference type="RefSeq" id="WP_285231752.1">
    <property type="nucleotide sequence ID" value="NZ_CP116346.1"/>
</dbReference>
<dbReference type="Proteomes" id="UP001177769">
    <property type="component" value="Chromosome"/>
</dbReference>
<dbReference type="InterPro" id="IPR008965">
    <property type="entry name" value="CBM2/CBM3_carb-bd_dom_sf"/>
</dbReference>
<evidence type="ECO:0000256" key="1">
    <source>
        <dbReference type="SAM" id="SignalP"/>
    </source>
</evidence>
<dbReference type="CDD" id="cd08547">
    <property type="entry name" value="Type_II_cohesin"/>
    <property type="match status" value="1"/>
</dbReference>
<feature type="signal peptide" evidence="1">
    <location>
        <begin position="1"/>
        <end position="23"/>
    </location>
</feature>
<evidence type="ECO:0000313" key="2">
    <source>
        <dbReference type="EMBL" id="WIT10678.1"/>
    </source>
</evidence>
<gene>
    <name evidence="2" type="ORF">PFX98_17405</name>
</gene>
<accession>A0AA95NBI3</accession>
<evidence type="ECO:0008006" key="4">
    <source>
        <dbReference type="Google" id="ProtNLM"/>
    </source>
</evidence>
<reference evidence="2" key="1">
    <citation type="submission" date="2023-01" db="EMBL/GenBank/DDBJ databases">
        <title>Whole genome sequence of Paucibacter sp. S2-9 isolated from pond sediment.</title>
        <authorList>
            <person name="Jung J.Y."/>
        </authorList>
    </citation>
    <scope>NUCLEOTIDE SEQUENCE</scope>
    <source>
        <strain evidence="2">S2-9</strain>
    </source>
</reference>
<dbReference type="SUPFAM" id="SSF49384">
    <property type="entry name" value="Carbohydrate-binding domain"/>
    <property type="match status" value="1"/>
</dbReference>
<dbReference type="KEGG" id="pais:PFX98_17405"/>
<dbReference type="Gene3D" id="2.60.40.680">
    <property type="match status" value="1"/>
</dbReference>
<organism evidence="2 3">
    <name type="scientific">Paucibacter sediminis</name>
    <dbReference type="NCBI Taxonomy" id="3019553"/>
    <lineage>
        <taxon>Bacteria</taxon>
        <taxon>Pseudomonadati</taxon>
        <taxon>Pseudomonadota</taxon>
        <taxon>Betaproteobacteria</taxon>
        <taxon>Burkholderiales</taxon>
        <taxon>Sphaerotilaceae</taxon>
        <taxon>Roseateles</taxon>
    </lineage>
</organism>
<evidence type="ECO:0000313" key="3">
    <source>
        <dbReference type="Proteomes" id="UP001177769"/>
    </source>
</evidence>
<proteinExistence type="predicted"/>
<dbReference type="AlphaFoldDB" id="A0AA95NBI3"/>
<keyword evidence="3" id="KW-1185">Reference proteome</keyword>
<name>A0AA95NBI3_9BURK</name>
<keyword evidence="1" id="KW-0732">Signal</keyword>